<dbReference type="EMBL" id="FNPD01000007">
    <property type="protein sequence ID" value="SDX97607.1"/>
    <property type="molecule type" value="Genomic_DNA"/>
</dbReference>
<dbReference type="Proteomes" id="UP000199266">
    <property type="component" value="Unassembled WGS sequence"/>
</dbReference>
<proteinExistence type="predicted"/>
<evidence type="ECO:0000313" key="1">
    <source>
        <dbReference type="EMBL" id="SDX97607.1"/>
    </source>
</evidence>
<dbReference type="RefSeq" id="WP_234945529.1">
    <property type="nucleotide sequence ID" value="NZ_FNPD01000007.1"/>
</dbReference>
<organism evidence="1 2">
    <name type="scientific">Acetomicrobium thermoterrenum DSM 13490</name>
    <dbReference type="NCBI Taxonomy" id="1120987"/>
    <lineage>
        <taxon>Bacteria</taxon>
        <taxon>Thermotogati</taxon>
        <taxon>Synergistota</taxon>
        <taxon>Synergistia</taxon>
        <taxon>Synergistales</taxon>
        <taxon>Acetomicrobiaceae</taxon>
        <taxon>Acetomicrobium</taxon>
    </lineage>
</organism>
<name>A0A1H3G3K7_9BACT</name>
<evidence type="ECO:0000313" key="2">
    <source>
        <dbReference type="Proteomes" id="UP000199266"/>
    </source>
</evidence>
<keyword evidence="2" id="KW-1185">Reference proteome</keyword>
<accession>A0A1H3G3K7</accession>
<gene>
    <name evidence="1" type="ORF">SAMN03080603_01363</name>
</gene>
<reference evidence="2" key="1">
    <citation type="submission" date="2016-10" db="EMBL/GenBank/DDBJ databases">
        <authorList>
            <person name="Varghese N."/>
            <person name="Submissions S."/>
        </authorList>
    </citation>
    <scope>NUCLEOTIDE SEQUENCE [LARGE SCALE GENOMIC DNA]</scope>
    <source>
        <strain evidence="2">DSM 13490</strain>
    </source>
</reference>
<sequence>MVNRRAIALPLVLVVLLVGGVLVTAALYMTENYYSSARQMVTGTRLYNAAVSGIEIGKAWIYENVKSGKIPHWEDKDGDGFLSSDDRPNSAAYVYEALLAKIGMADSGVFEEITEDGIKLHIVVYDLVYEPDPDLNYERGFPPRIRPQVDDISAVTGPSYPSANRVGSGVERAMEEGYMAIYLIRCIATYKDRTITVEQTVAMRL</sequence>
<dbReference type="AlphaFoldDB" id="A0A1H3G3K7"/>
<protein>
    <submittedName>
        <fullName evidence="1">Uncharacterized protein</fullName>
    </submittedName>
</protein>